<organism evidence="2 3">
    <name type="scientific">Periplaneta americana</name>
    <name type="common">American cockroach</name>
    <name type="synonym">Blatta americana</name>
    <dbReference type="NCBI Taxonomy" id="6978"/>
    <lineage>
        <taxon>Eukaryota</taxon>
        <taxon>Metazoa</taxon>
        <taxon>Ecdysozoa</taxon>
        <taxon>Arthropoda</taxon>
        <taxon>Hexapoda</taxon>
        <taxon>Insecta</taxon>
        <taxon>Pterygota</taxon>
        <taxon>Neoptera</taxon>
        <taxon>Polyneoptera</taxon>
        <taxon>Dictyoptera</taxon>
        <taxon>Blattodea</taxon>
        <taxon>Blattoidea</taxon>
        <taxon>Blattidae</taxon>
        <taxon>Blattinae</taxon>
        <taxon>Periplaneta</taxon>
    </lineage>
</organism>
<dbReference type="Proteomes" id="UP001148838">
    <property type="component" value="Unassembled WGS sequence"/>
</dbReference>
<evidence type="ECO:0000313" key="3">
    <source>
        <dbReference type="Proteomes" id="UP001148838"/>
    </source>
</evidence>
<keyword evidence="3" id="KW-1185">Reference proteome</keyword>
<proteinExistence type="predicted"/>
<gene>
    <name evidence="2" type="ORF">ANN_16325</name>
</gene>
<name>A0ABQ8SIQ3_PERAM</name>
<evidence type="ECO:0000313" key="2">
    <source>
        <dbReference type="EMBL" id="KAJ4434006.1"/>
    </source>
</evidence>
<protein>
    <submittedName>
        <fullName evidence="2">Uncharacterized protein</fullName>
    </submittedName>
</protein>
<reference evidence="2 3" key="1">
    <citation type="journal article" date="2022" name="Allergy">
        <title>Genome assembly and annotation of Periplaneta americana reveal a comprehensive cockroach allergen profile.</title>
        <authorList>
            <person name="Wang L."/>
            <person name="Xiong Q."/>
            <person name="Saelim N."/>
            <person name="Wang L."/>
            <person name="Nong W."/>
            <person name="Wan A.T."/>
            <person name="Shi M."/>
            <person name="Liu X."/>
            <person name="Cao Q."/>
            <person name="Hui J.H.L."/>
            <person name="Sookrung N."/>
            <person name="Leung T.F."/>
            <person name="Tungtrongchitr A."/>
            <person name="Tsui S.K.W."/>
        </authorList>
    </citation>
    <scope>NUCLEOTIDE SEQUENCE [LARGE SCALE GENOMIC DNA]</scope>
    <source>
        <strain evidence="2">PWHHKU_190912</strain>
    </source>
</reference>
<dbReference type="EMBL" id="JAJSOF020000027">
    <property type="protein sequence ID" value="KAJ4434006.1"/>
    <property type="molecule type" value="Genomic_DNA"/>
</dbReference>
<accession>A0ABQ8SIQ3</accession>
<evidence type="ECO:0000256" key="1">
    <source>
        <dbReference type="SAM" id="MobiDB-lite"/>
    </source>
</evidence>
<comment type="caution">
    <text evidence="2">The sequence shown here is derived from an EMBL/GenBank/DDBJ whole genome shotgun (WGS) entry which is preliminary data.</text>
</comment>
<feature type="region of interest" description="Disordered" evidence="1">
    <location>
        <begin position="1"/>
        <end position="45"/>
    </location>
</feature>
<sequence length="264" mass="30067">MSSGSSTESYPAFARNGLRENPGKNLNQVTCPDRDSNPGHLVSRPDALTVTPQVWTRPNRSAAYSYLNYLIEREREGSLVERENSYEELDKCLLNPFRLLAVRNFFPFLSSAGHVARISDSRNAYGVLVGRPEGKRSLGRPRRRWEDNIEMDLRRRRVISERGGVRNPIPLQVRSHSSSQPPTPLCVFLTLGWGDNRLEPYPYRPGASSFVCEEVPCFKTRLPPLLAAKEVLTRSVFNVSGVEAKDIRNIKEPQLQRRRCMTRI</sequence>